<sequence length="109" mass="12459">MTALQGYVEVEVVRKDGDREAVTIPGSDFGLEEGGDWRREDDAWSTGYIFIAFLDEYQVRLDLNVVDDSVTLRRMSTEIKDFDEVKSVKVIEDELDVSYCLHSEATEDD</sequence>
<protein>
    <submittedName>
        <fullName evidence="1">Uncharacterized protein</fullName>
    </submittedName>
</protein>
<organism evidence="1 2">
    <name type="scientific">Ralstonia insidiosa</name>
    <dbReference type="NCBI Taxonomy" id="190721"/>
    <lineage>
        <taxon>Bacteria</taxon>
        <taxon>Pseudomonadati</taxon>
        <taxon>Pseudomonadota</taxon>
        <taxon>Betaproteobacteria</taxon>
        <taxon>Burkholderiales</taxon>
        <taxon>Burkholderiaceae</taxon>
        <taxon>Ralstonia</taxon>
    </lineage>
</organism>
<dbReference type="AlphaFoldDB" id="A0AAC9FQP5"/>
<dbReference type="EMBL" id="CP012605">
    <property type="protein sequence ID" value="ANH72804.1"/>
    <property type="molecule type" value="Genomic_DNA"/>
</dbReference>
<evidence type="ECO:0000313" key="2">
    <source>
        <dbReference type="Proteomes" id="UP000077927"/>
    </source>
</evidence>
<reference evidence="1 2" key="1">
    <citation type="submission" date="2015-09" db="EMBL/GenBank/DDBJ databases">
        <authorList>
            <person name="Xu Y."/>
            <person name="Nagy A."/>
            <person name="Liu N.T."/>
            <person name="Nou X."/>
        </authorList>
    </citation>
    <scope>NUCLEOTIDE SEQUENCE [LARGE SCALE GENOMIC DNA]</scope>
    <source>
        <strain evidence="1 2">FC1138</strain>
    </source>
</reference>
<gene>
    <name evidence="1" type="ORF">ACS15_0396</name>
</gene>
<dbReference type="Proteomes" id="UP000077927">
    <property type="component" value="Chromosome 1"/>
</dbReference>
<dbReference type="RefSeq" id="WP_021196421.1">
    <property type="nucleotide sequence ID" value="NZ_CP012605.1"/>
</dbReference>
<dbReference type="KEGG" id="rin:ACS15_0396"/>
<name>A0AAC9FQP5_9RALS</name>
<proteinExistence type="predicted"/>
<accession>A0AAC9FQP5</accession>
<evidence type="ECO:0000313" key="1">
    <source>
        <dbReference type="EMBL" id="ANH72804.1"/>
    </source>
</evidence>